<evidence type="ECO:0000313" key="4">
    <source>
        <dbReference type="Proteomes" id="UP000300879"/>
    </source>
</evidence>
<evidence type="ECO:0000256" key="1">
    <source>
        <dbReference type="ARBA" id="ARBA00023125"/>
    </source>
</evidence>
<evidence type="ECO:0000313" key="3">
    <source>
        <dbReference type="EMBL" id="QCT02795.1"/>
    </source>
</evidence>
<dbReference type="Gene3D" id="1.10.10.10">
    <property type="entry name" value="Winged helix-like DNA-binding domain superfamily/Winged helix DNA-binding domain"/>
    <property type="match status" value="1"/>
</dbReference>
<dbReference type="Pfam" id="PF12840">
    <property type="entry name" value="HTH_20"/>
    <property type="match status" value="1"/>
</dbReference>
<dbReference type="OrthoDB" id="2646147at2"/>
<keyword evidence="4" id="KW-1185">Reference proteome</keyword>
<dbReference type="SUPFAM" id="SSF46785">
    <property type="entry name" value="Winged helix' DNA-binding domain"/>
    <property type="match status" value="1"/>
</dbReference>
<keyword evidence="1" id="KW-0238">DNA-binding</keyword>
<dbReference type="Proteomes" id="UP000300879">
    <property type="component" value="Chromosome"/>
</dbReference>
<dbReference type="EMBL" id="CP040396">
    <property type="protein sequence ID" value="QCT02795.1"/>
    <property type="molecule type" value="Genomic_DNA"/>
</dbReference>
<dbReference type="InterPro" id="IPR036390">
    <property type="entry name" value="WH_DNA-bd_sf"/>
</dbReference>
<dbReference type="GO" id="GO:0003700">
    <property type="term" value="F:DNA-binding transcription factor activity"/>
    <property type="evidence" value="ECO:0007669"/>
    <property type="project" value="InterPro"/>
</dbReference>
<dbReference type="AlphaFoldDB" id="A0A4P8XK96"/>
<dbReference type="KEGG" id="palo:E6C60_2080"/>
<dbReference type="CDD" id="cd00090">
    <property type="entry name" value="HTH_ARSR"/>
    <property type="match status" value="1"/>
</dbReference>
<dbReference type="GO" id="GO:0003677">
    <property type="term" value="F:DNA binding"/>
    <property type="evidence" value="ECO:0007669"/>
    <property type="project" value="UniProtKB-KW"/>
</dbReference>
<dbReference type="SMART" id="SM00418">
    <property type="entry name" value="HTH_ARSR"/>
    <property type="match status" value="1"/>
</dbReference>
<dbReference type="InterPro" id="IPR011991">
    <property type="entry name" value="ArsR-like_HTH"/>
</dbReference>
<feature type="domain" description="HTH arsR-type" evidence="2">
    <location>
        <begin position="223"/>
        <end position="302"/>
    </location>
</feature>
<proteinExistence type="predicted"/>
<dbReference type="InterPro" id="IPR036388">
    <property type="entry name" value="WH-like_DNA-bd_sf"/>
</dbReference>
<reference evidence="3 4" key="1">
    <citation type="submission" date="2019-05" db="EMBL/GenBank/DDBJ databases">
        <authorList>
            <person name="Chen C."/>
        </authorList>
    </citation>
    <scope>NUCLEOTIDE SEQUENCE [LARGE SCALE GENOMIC DNA]</scope>
    <source>
        <strain evidence="3 4">HB172198</strain>
    </source>
</reference>
<dbReference type="RefSeq" id="WP_138225772.1">
    <property type="nucleotide sequence ID" value="NZ_CP040396.1"/>
</dbReference>
<organism evidence="3 4">
    <name type="scientific">Paenibacillus algicola</name>
    <dbReference type="NCBI Taxonomy" id="2565926"/>
    <lineage>
        <taxon>Bacteria</taxon>
        <taxon>Bacillati</taxon>
        <taxon>Bacillota</taxon>
        <taxon>Bacilli</taxon>
        <taxon>Bacillales</taxon>
        <taxon>Paenibacillaceae</taxon>
        <taxon>Paenibacillus</taxon>
    </lineage>
</organism>
<protein>
    <submittedName>
        <fullName evidence="3">ArsR family transcriptional regulator</fullName>
    </submittedName>
</protein>
<name>A0A4P8XK96_9BACL</name>
<dbReference type="InterPro" id="IPR001845">
    <property type="entry name" value="HTH_ArsR_DNA-bd_dom"/>
</dbReference>
<sequence length="308" mass="35823">MKYKVSVDVSVVYECLSSFMIYVTKKWTDNLDIGPSFMQDLDQRLPEEVKSKLNEARNCPFLDFDVLYALIMLRDPHMDDQPAAFLDWLDSTPVEELYSRLITYMPVLSQDELQRVIDTYPALMRLWYHHYFQEAEHEYRLLLEEDAQEKSILLSKMEPESLVEYATGGVILDNLPVTSVILFPGVHFRPINTYCFYENLLLIQYPVDVPEDNEDDPPMVLLRMTDALAHPERLRLLRFVAHEPKTVGEIGKHLALSDERLLHHLVILRAAGLLRSHVDTTDENGRFSLRPDGAAELQMFLESYMRLT</sequence>
<evidence type="ECO:0000259" key="2">
    <source>
        <dbReference type="SMART" id="SM00418"/>
    </source>
</evidence>
<gene>
    <name evidence="3" type="ORF">E6C60_2080</name>
</gene>
<accession>A0A4P8XK96</accession>